<accession>A0ABV2YS97</accession>
<dbReference type="PANTHER" id="PTHR12736:SF7">
    <property type="entry name" value="LANC-LIKE PROTEIN 3"/>
    <property type="match status" value="1"/>
</dbReference>
<gene>
    <name evidence="1" type="ORF">AB0E61_00805</name>
</gene>
<dbReference type="EMBL" id="JBEZVI010000001">
    <property type="protein sequence ID" value="MEU3708623.1"/>
    <property type="molecule type" value="Genomic_DNA"/>
</dbReference>
<dbReference type="Proteomes" id="UP001550853">
    <property type="component" value="Unassembled WGS sequence"/>
</dbReference>
<comment type="caution">
    <text evidence="1">The sequence shown here is derived from an EMBL/GenBank/DDBJ whole genome shotgun (WGS) entry which is preliminary data.</text>
</comment>
<dbReference type="RefSeq" id="WP_030282328.1">
    <property type="nucleotide sequence ID" value="NZ_JBEZVI010000001.1"/>
</dbReference>
<dbReference type="SUPFAM" id="SSF158745">
    <property type="entry name" value="LanC-like"/>
    <property type="match status" value="1"/>
</dbReference>
<dbReference type="CDD" id="cd04793">
    <property type="entry name" value="LanC"/>
    <property type="match status" value="1"/>
</dbReference>
<dbReference type="PANTHER" id="PTHR12736">
    <property type="entry name" value="LANC-LIKE PROTEIN"/>
    <property type="match status" value="1"/>
</dbReference>
<protein>
    <submittedName>
        <fullName evidence="1">Lanthionine synthetase C family protein</fullName>
    </submittedName>
</protein>
<dbReference type="InterPro" id="IPR033889">
    <property type="entry name" value="LanC"/>
</dbReference>
<sequence length="428" mass="44525">MTPTDPTASPDPAPLRDRAATTVRELADRLGDPRRVAELSDTWSPLSLSEGHPGVALLFAELADQDPAHRPTVHAHLAAAVAALPGPVRSGLYHGVPALTFAAHAARRVPEDYAGLLQRLDPAVDGAVRALLDEDGARLAERRAGLPFPDVDLVSGLAGLTALLLARRPGDDGTPVAAVTHLLRVLEPLPRDGELVPGWWSPGGHRGDDSTHFPDGHLNFGVAHGIPGILAVLVAAHRAAVPVAGLPDAITQTAELLLDRRTTEGLWPAVVPLKTFTAGGTAGAARTAWCYGTPGVAAVLHRAGTALDRPDWCRTAVDAALRDLTEPFGVTDPGICHGWAGLLHLAAVLGHASGDARFIPLQHRFAAHILDAYDPDLPFGFGWEGKEPTPVVNGAGLLTGAAGIALALHTYATEAPPASGWDGALLLS</sequence>
<evidence type="ECO:0000313" key="1">
    <source>
        <dbReference type="EMBL" id="MEU3708623.1"/>
    </source>
</evidence>
<dbReference type="SMART" id="SM01260">
    <property type="entry name" value="LANC_like"/>
    <property type="match status" value="1"/>
</dbReference>
<dbReference type="PRINTS" id="PR01950">
    <property type="entry name" value="LANCSUPER"/>
</dbReference>
<keyword evidence="2" id="KW-1185">Reference proteome</keyword>
<proteinExistence type="predicted"/>
<dbReference type="Gene3D" id="1.50.10.20">
    <property type="match status" value="1"/>
</dbReference>
<dbReference type="PRINTS" id="PR01955">
    <property type="entry name" value="LANCFRANKIA"/>
</dbReference>
<reference evidence="1 2" key="1">
    <citation type="submission" date="2024-06" db="EMBL/GenBank/DDBJ databases">
        <title>The Natural Products Discovery Center: Release of the First 8490 Sequenced Strains for Exploring Actinobacteria Biosynthetic Diversity.</title>
        <authorList>
            <person name="Kalkreuter E."/>
            <person name="Kautsar S.A."/>
            <person name="Yang D."/>
            <person name="Bader C.D."/>
            <person name="Teijaro C.N."/>
            <person name="Fluegel L."/>
            <person name="Davis C.M."/>
            <person name="Simpson J.R."/>
            <person name="Lauterbach L."/>
            <person name="Steele A.D."/>
            <person name="Gui C."/>
            <person name="Meng S."/>
            <person name="Li G."/>
            <person name="Viehrig K."/>
            <person name="Ye F."/>
            <person name="Su P."/>
            <person name="Kiefer A.F."/>
            <person name="Nichols A."/>
            <person name="Cepeda A.J."/>
            <person name="Yan W."/>
            <person name="Fan B."/>
            <person name="Jiang Y."/>
            <person name="Adhikari A."/>
            <person name="Zheng C.-J."/>
            <person name="Schuster L."/>
            <person name="Cowan T.M."/>
            <person name="Smanski M.J."/>
            <person name="Chevrette M.G."/>
            <person name="De Carvalho L.P.S."/>
            <person name="Shen B."/>
        </authorList>
    </citation>
    <scope>NUCLEOTIDE SEQUENCE [LARGE SCALE GENOMIC DNA]</scope>
    <source>
        <strain evidence="1 2">NPDC033039</strain>
    </source>
</reference>
<name>A0ABV2YS97_9ACTN</name>
<dbReference type="Pfam" id="PF05147">
    <property type="entry name" value="LANC_like"/>
    <property type="match status" value="1"/>
</dbReference>
<organism evidence="1 2">
    <name type="scientific">Streptomyces catenulae</name>
    <dbReference type="NCBI Taxonomy" id="66875"/>
    <lineage>
        <taxon>Bacteria</taxon>
        <taxon>Bacillati</taxon>
        <taxon>Actinomycetota</taxon>
        <taxon>Actinomycetes</taxon>
        <taxon>Kitasatosporales</taxon>
        <taxon>Streptomycetaceae</taxon>
        <taxon>Streptomyces</taxon>
    </lineage>
</organism>
<evidence type="ECO:0000313" key="2">
    <source>
        <dbReference type="Proteomes" id="UP001550853"/>
    </source>
</evidence>
<dbReference type="InterPro" id="IPR007822">
    <property type="entry name" value="LANC-like"/>
</dbReference>